<feature type="compositionally biased region" description="Low complexity" evidence="5">
    <location>
        <begin position="176"/>
        <end position="187"/>
    </location>
</feature>
<dbReference type="PROSITE" id="PS50850">
    <property type="entry name" value="MFS"/>
    <property type="match status" value="1"/>
</dbReference>
<protein>
    <submittedName>
        <fullName evidence="8">MFS transporter</fullName>
    </submittedName>
</protein>
<evidence type="ECO:0000259" key="7">
    <source>
        <dbReference type="PROSITE" id="PS50850"/>
    </source>
</evidence>
<evidence type="ECO:0000313" key="8">
    <source>
        <dbReference type="EMBL" id="MDA0166624.1"/>
    </source>
</evidence>
<name>A0A9X3N1A2_9ACTN</name>
<dbReference type="PANTHER" id="PTHR42718:SF49">
    <property type="entry name" value="EXPORT PROTEIN"/>
    <property type="match status" value="1"/>
</dbReference>
<dbReference type="EMBL" id="JAPDOD010000071">
    <property type="protein sequence ID" value="MDA0166624.1"/>
    <property type="molecule type" value="Genomic_DNA"/>
</dbReference>
<dbReference type="RefSeq" id="WP_270045883.1">
    <property type="nucleotide sequence ID" value="NZ_JAPDOD010000071.1"/>
</dbReference>
<feature type="region of interest" description="Disordered" evidence="5">
    <location>
        <begin position="176"/>
        <end position="256"/>
    </location>
</feature>
<feature type="non-terminal residue" evidence="8">
    <location>
        <position position="256"/>
    </location>
</feature>
<accession>A0A9X3N1A2</accession>
<dbReference type="SUPFAM" id="SSF103473">
    <property type="entry name" value="MFS general substrate transporter"/>
    <property type="match status" value="1"/>
</dbReference>
<organism evidence="8 9">
    <name type="scientific">Solirubrobacter ginsenosidimutans</name>
    <dbReference type="NCBI Taxonomy" id="490573"/>
    <lineage>
        <taxon>Bacteria</taxon>
        <taxon>Bacillati</taxon>
        <taxon>Actinomycetota</taxon>
        <taxon>Thermoleophilia</taxon>
        <taxon>Solirubrobacterales</taxon>
        <taxon>Solirubrobacteraceae</taxon>
        <taxon>Solirubrobacter</taxon>
    </lineage>
</organism>
<feature type="transmembrane region" description="Helical" evidence="6">
    <location>
        <begin position="64"/>
        <end position="83"/>
    </location>
</feature>
<dbReference type="AlphaFoldDB" id="A0A9X3N1A2"/>
<evidence type="ECO:0000256" key="2">
    <source>
        <dbReference type="ARBA" id="ARBA00022692"/>
    </source>
</evidence>
<dbReference type="GO" id="GO:0005886">
    <property type="term" value="C:plasma membrane"/>
    <property type="evidence" value="ECO:0007669"/>
    <property type="project" value="UniProtKB-SubCell"/>
</dbReference>
<evidence type="ECO:0000256" key="3">
    <source>
        <dbReference type="ARBA" id="ARBA00022989"/>
    </source>
</evidence>
<evidence type="ECO:0000313" key="9">
    <source>
        <dbReference type="Proteomes" id="UP001149140"/>
    </source>
</evidence>
<keyword evidence="2 6" id="KW-0812">Transmembrane</keyword>
<gene>
    <name evidence="8" type="ORF">OM076_40560</name>
</gene>
<dbReference type="InterPro" id="IPR011701">
    <property type="entry name" value="MFS"/>
</dbReference>
<comment type="caution">
    <text evidence="8">The sequence shown here is derived from an EMBL/GenBank/DDBJ whole genome shotgun (WGS) entry which is preliminary data.</text>
</comment>
<keyword evidence="3 6" id="KW-1133">Transmembrane helix</keyword>
<dbReference type="GO" id="GO:0022857">
    <property type="term" value="F:transmembrane transporter activity"/>
    <property type="evidence" value="ECO:0007669"/>
    <property type="project" value="InterPro"/>
</dbReference>
<sequence>MSGARRVLVAVAAGLALADASIVALALPPILAEMHTTISGVAAVIGVYALVLAVAIWPASRVRVGPWGFVLFAVGSLGCGVAGSLELLLAFRAIQAVGGAAALIAAFALLDAGESPAGRRLWLGAALVGTAAGPAIGGALTEAFDWRAIFIVQAPIALAAAAVSIRREPAPIEPAVAAAPAPRRAGPSDGLWSRGEGRPTTSLWGAGPRSHAPAGDAGTTERGGDAARTAPGWDVPRAAPASGAGQTAPGHAAPAT</sequence>
<evidence type="ECO:0000256" key="6">
    <source>
        <dbReference type="SAM" id="Phobius"/>
    </source>
</evidence>
<feature type="domain" description="Major facilitator superfamily (MFS) profile" evidence="7">
    <location>
        <begin position="1"/>
        <end position="256"/>
    </location>
</feature>
<feature type="transmembrane region" description="Helical" evidence="6">
    <location>
        <begin position="121"/>
        <end position="140"/>
    </location>
</feature>
<reference evidence="8" key="1">
    <citation type="submission" date="2022-10" db="EMBL/GenBank/DDBJ databases">
        <title>The WGS of Solirubrobacter ginsenosidimutans DSM 21036.</title>
        <authorList>
            <person name="Jiang Z."/>
        </authorList>
    </citation>
    <scope>NUCLEOTIDE SEQUENCE</scope>
    <source>
        <strain evidence="8">DSM 21036</strain>
    </source>
</reference>
<evidence type="ECO:0000256" key="1">
    <source>
        <dbReference type="ARBA" id="ARBA00004651"/>
    </source>
</evidence>
<feature type="transmembrane region" description="Helical" evidence="6">
    <location>
        <begin position="36"/>
        <end position="57"/>
    </location>
</feature>
<keyword evidence="4 6" id="KW-0472">Membrane</keyword>
<dbReference type="InterPro" id="IPR020846">
    <property type="entry name" value="MFS_dom"/>
</dbReference>
<dbReference type="Proteomes" id="UP001149140">
    <property type="component" value="Unassembled WGS sequence"/>
</dbReference>
<evidence type="ECO:0000256" key="5">
    <source>
        <dbReference type="SAM" id="MobiDB-lite"/>
    </source>
</evidence>
<dbReference type="InterPro" id="IPR036259">
    <property type="entry name" value="MFS_trans_sf"/>
</dbReference>
<comment type="subcellular location">
    <subcellularLocation>
        <location evidence="1">Cell membrane</location>
        <topology evidence="1">Multi-pass membrane protein</topology>
    </subcellularLocation>
</comment>
<dbReference type="Gene3D" id="1.20.1720.10">
    <property type="entry name" value="Multidrug resistance protein D"/>
    <property type="match status" value="1"/>
</dbReference>
<dbReference type="Pfam" id="PF07690">
    <property type="entry name" value="MFS_1"/>
    <property type="match status" value="1"/>
</dbReference>
<evidence type="ECO:0000256" key="4">
    <source>
        <dbReference type="ARBA" id="ARBA00023136"/>
    </source>
</evidence>
<dbReference type="PANTHER" id="PTHR42718">
    <property type="entry name" value="MAJOR FACILITATOR SUPERFAMILY MULTIDRUG TRANSPORTER MFSC"/>
    <property type="match status" value="1"/>
</dbReference>
<proteinExistence type="predicted"/>
<feature type="transmembrane region" description="Helical" evidence="6">
    <location>
        <begin position="89"/>
        <end position="109"/>
    </location>
</feature>
<keyword evidence="9" id="KW-1185">Reference proteome</keyword>